<evidence type="ECO:0000313" key="1">
    <source>
        <dbReference type="EMBL" id="QQP50713.1"/>
    </source>
</evidence>
<dbReference type="OrthoDB" id="10630148at2759"/>
<accession>A0A7T8HIG6</accession>
<proteinExistence type="predicted"/>
<dbReference type="EMBL" id="CP045896">
    <property type="protein sequence ID" value="QQP50713.1"/>
    <property type="molecule type" value="Genomic_DNA"/>
</dbReference>
<organism evidence="1 2">
    <name type="scientific">Caligus rogercresseyi</name>
    <name type="common">Sea louse</name>
    <dbReference type="NCBI Taxonomy" id="217165"/>
    <lineage>
        <taxon>Eukaryota</taxon>
        <taxon>Metazoa</taxon>
        <taxon>Ecdysozoa</taxon>
        <taxon>Arthropoda</taxon>
        <taxon>Crustacea</taxon>
        <taxon>Multicrustacea</taxon>
        <taxon>Hexanauplia</taxon>
        <taxon>Copepoda</taxon>
        <taxon>Siphonostomatoida</taxon>
        <taxon>Caligidae</taxon>
        <taxon>Caligus</taxon>
    </lineage>
</organism>
<dbReference type="AlphaFoldDB" id="A0A7T8HIG6"/>
<dbReference type="Proteomes" id="UP000595437">
    <property type="component" value="Chromosome 7"/>
</dbReference>
<keyword evidence="2" id="KW-1185">Reference proteome</keyword>
<protein>
    <submittedName>
        <fullName evidence="1">Uncharacterized protein</fullName>
    </submittedName>
</protein>
<evidence type="ECO:0000313" key="2">
    <source>
        <dbReference type="Proteomes" id="UP000595437"/>
    </source>
</evidence>
<feature type="non-terminal residue" evidence="1">
    <location>
        <position position="1"/>
    </location>
</feature>
<reference evidence="2" key="1">
    <citation type="submission" date="2021-01" db="EMBL/GenBank/DDBJ databases">
        <title>Caligus Genome Assembly.</title>
        <authorList>
            <person name="Gallardo-Escarate C."/>
        </authorList>
    </citation>
    <scope>NUCLEOTIDE SEQUENCE [LARGE SCALE GENOMIC DNA]</scope>
</reference>
<sequence>IIASFLVVYGFVLIESPYRFIHSSSAKANHTSLPSNNFTSEETFTLRESIIRTFRIKEC</sequence>
<gene>
    <name evidence="1" type="ORF">FKW44_011827</name>
</gene>
<name>A0A7T8HIG6_CALRO</name>